<dbReference type="InterPro" id="IPR029041">
    <property type="entry name" value="FAD-linked_oxidoreductase-like"/>
</dbReference>
<dbReference type="PANTHER" id="PTHR45754">
    <property type="entry name" value="METHYLENETETRAHYDROFOLATE REDUCTASE"/>
    <property type="match status" value="1"/>
</dbReference>
<protein>
    <recommendedName>
        <fullName evidence="12">Methylenetetrahydrofolate reductase</fullName>
        <ecNumber evidence="12">1.5.1.54</ecNumber>
    </recommendedName>
</protein>
<comment type="similarity">
    <text evidence="3 12">Belongs to the methylenetetrahydrofolate reductase family.</text>
</comment>
<keyword evidence="6 12" id="KW-0274">FAD</keyword>
<evidence type="ECO:0000256" key="4">
    <source>
        <dbReference type="ARBA" id="ARBA00022605"/>
    </source>
</evidence>
<dbReference type="Gene3D" id="3.20.20.220">
    <property type="match status" value="1"/>
</dbReference>
<comment type="pathway">
    <text evidence="2 12">One-carbon metabolism; tetrahydrofolate interconversion.</text>
</comment>
<dbReference type="InterPro" id="IPR003171">
    <property type="entry name" value="Mehydrof_redctse-like"/>
</dbReference>
<dbReference type="GO" id="GO:0005829">
    <property type="term" value="C:cytosol"/>
    <property type="evidence" value="ECO:0007669"/>
    <property type="project" value="InterPro"/>
</dbReference>
<name>A0A4R2L3T4_9FIRM</name>
<keyword evidence="14" id="KW-1185">Reference proteome</keyword>
<dbReference type="GO" id="GO:0071949">
    <property type="term" value="F:FAD binding"/>
    <property type="evidence" value="ECO:0007669"/>
    <property type="project" value="TreeGrafter"/>
</dbReference>
<evidence type="ECO:0000256" key="2">
    <source>
        <dbReference type="ARBA" id="ARBA00004777"/>
    </source>
</evidence>
<evidence type="ECO:0000313" key="13">
    <source>
        <dbReference type="EMBL" id="TCO73785.1"/>
    </source>
</evidence>
<sequence>MQIKNLYKNKKPVISFEIFPPKKDGPIDTIYHTIDALKDLKPDFISVTYGAGGNTVNKTVEIASIIKNIYHIESLAHLTCVTSTKEEIENILSQLKHMNVENILALRGDFPKDPNFKFPDPLHYQYAKDLVTHIQSKNNFSIGAACYPEGHIGCDCLDKDLFHLNTKINTGADFLISQLFFDNEIFYSFKEKLNVQNSHIPISAGILPVINKKQIDHIVSLCGCHMPKKFIRIIEKYADKPEALKEAGIAYAVEQIIDLLSWGVDGIHIYTMNRPKTTRKIVESISTIRNVLTEA</sequence>
<dbReference type="Proteomes" id="UP000294919">
    <property type="component" value="Unassembled WGS sequence"/>
</dbReference>
<dbReference type="CDD" id="cd00537">
    <property type="entry name" value="MTHFR"/>
    <property type="match status" value="1"/>
</dbReference>
<keyword evidence="5 12" id="KW-0285">Flavoprotein</keyword>
<comment type="cofactor">
    <cofactor evidence="1 12">
        <name>FAD</name>
        <dbReference type="ChEBI" id="CHEBI:57692"/>
    </cofactor>
</comment>
<evidence type="ECO:0000256" key="8">
    <source>
        <dbReference type="ARBA" id="ARBA00023027"/>
    </source>
</evidence>
<evidence type="ECO:0000256" key="9">
    <source>
        <dbReference type="ARBA" id="ARBA00023167"/>
    </source>
</evidence>
<dbReference type="InterPro" id="IPR004620">
    <property type="entry name" value="MTHF_reductase_bac"/>
</dbReference>
<keyword evidence="7 12" id="KW-0560">Oxidoreductase</keyword>
<evidence type="ECO:0000256" key="5">
    <source>
        <dbReference type="ARBA" id="ARBA00022630"/>
    </source>
</evidence>
<dbReference type="AlphaFoldDB" id="A0A4R2L3T4"/>
<evidence type="ECO:0000256" key="7">
    <source>
        <dbReference type="ARBA" id="ARBA00023002"/>
    </source>
</evidence>
<evidence type="ECO:0000313" key="14">
    <source>
        <dbReference type="Proteomes" id="UP000294919"/>
    </source>
</evidence>
<comment type="catalytic activity">
    <reaction evidence="11">
        <text>(6S)-5-methyl-5,6,7,8-tetrahydrofolate + NAD(+) = (6R)-5,10-methylene-5,6,7,8-tetrahydrofolate + NADH + H(+)</text>
        <dbReference type="Rhea" id="RHEA:19821"/>
        <dbReference type="ChEBI" id="CHEBI:15378"/>
        <dbReference type="ChEBI" id="CHEBI:15636"/>
        <dbReference type="ChEBI" id="CHEBI:18608"/>
        <dbReference type="ChEBI" id="CHEBI:57540"/>
        <dbReference type="ChEBI" id="CHEBI:57945"/>
        <dbReference type="EC" id="1.5.1.54"/>
    </reaction>
    <physiologicalReaction direction="right-to-left" evidence="11">
        <dbReference type="Rhea" id="RHEA:19823"/>
    </physiologicalReaction>
</comment>
<dbReference type="NCBIfam" id="TIGR00676">
    <property type="entry name" value="fadh2"/>
    <property type="match status" value="1"/>
</dbReference>
<evidence type="ECO:0000256" key="11">
    <source>
        <dbReference type="ARBA" id="ARBA00048628"/>
    </source>
</evidence>
<reference evidence="13 14" key="1">
    <citation type="submission" date="2019-03" db="EMBL/GenBank/DDBJ databases">
        <title>Genomic Encyclopedia of Type Strains, Phase IV (KMG-IV): sequencing the most valuable type-strain genomes for metagenomic binning, comparative biology and taxonomic classification.</title>
        <authorList>
            <person name="Goeker M."/>
        </authorList>
    </citation>
    <scope>NUCLEOTIDE SEQUENCE [LARGE SCALE GENOMIC DNA]</scope>
    <source>
        <strain evidence="13 14">DSM 102940</strain>
    </source>
</reference>
<dbReference type="SUPFAM" id="SSF51730">
    <property type="entry name" value="FAD-linked oxidoreductase"/>
    <property type="match status" value="1"/>
</dbReference>
<dbReference type="GO" id="GO:0009086">
    <property type="term" value="P:methionine biosynthetic process"/>
    <property type="evidence" value="ECO:0007669"/>
    <property type="project" value="UniProtKB-KW"/>
</dbReference>
<evidence type="ECO:0000256" key="12">
    <source>
        <dbReference type="RuleBase" id="RU003862"/>
    </source>
</evidence>
<dbReference type="GO" id="GO:0106312">
    <property type="term" value="F:methylenetetrahydrofolate reductase (NADH) activity"/>
    <property type="evidence" value="ECO:0007669"/>
    <property type="project" value="UniProtKB-EC"/>
</dbReference>
<gene>
    <name evidence="13" type="ORF">EV214_11417</name>
</gene>
<dbReference type="PANTHER" id="PTHR45754:SF3">
    <property type="entry name" value="METHYLENETETRAHYDROFOLATE REDUCTASE (NADPH)"/>
    <property type="match status" value="1"/>
</dbReference>
<dbReference type="UniPathway" id="UPA00193"/>
<evidence type="ECO:0000256" key="6">
    <source>
        <dbReference type="ARBA" id="ARBA00022827"/>
    </source>
</evidence>
<keyword evidence="9" id="KW-0486">Methionine biosynthesis</keyword>
<proteinExistence type="inferred from homology"/>
<keyword evidence="8" id="KW-0520">NAD</keyword>
<keyword evidence="4" id="KW-0028">Amino-acid biosynthesis</keyword>
<dbReference type="EMBL" id="SLWV01000014">
    <property type="protein sequence ID" value="TCO73785.1"/>
    <property type="molecule type" value="Genomic_DNA"/>
</dbReference>
<accession>A0A4R2L3T4</accession>
<dbReference type="RefSeq" id="WP_132245635.1">
    <property type="nucleotide sequence ID" value="NZ_SLWV01000014.1"/>
</dbReference>
<dbReference type="GO" id="GO:0035999">
    <property type="term" value="P:tetrahydrofolate interconversion"/>
    <property type="evidence" value="ECO:0007669"/>
    <property type="project" value="UniProtKB-UniPathway"/>
</dbReference>
<dbReference type="OrthoDB" id="9812555at2"/>
<comment type="caution">
    <text evidence="13">The sequence shown here is derived from an EMBL/GenBank/DDBJ whole genome shotgun (WGS) entry which is preliminary data.</text>
</comment>
<evidence type="ECO:0000256" key="10">
    <source>
        <dbReference type="ARBA" id="ARBA00034478"/>
    </source>
</evidence>
<comment type="pathway">
    <text evidence="10">Amino-acid biosynthesis; L-methionine biosynthesis via de novo pathway.</text>
</comment>
<evidence type="ECO:0000256" key="3">
    <source>
        <dbReference type="ARBA" id="ARBA00006743"/>
    </source>
</evidence>
<dbReference type="EC" id="1.5.1.54" evidence="12"/>
<organism evidence="13 14">
    <name type="scientific">Marinisporobacter balticus</name>
    <dbReference type="NCBI Taxonomy" id="2018667"/>
    <lineage>
        <taxon>Bacteria</taxon>
        <taxon>Bacillati</taxon>
        <taxon>Bacillota</taxon>
        <taxon>Clostridia</taxon>
        <taxon>Peptostreptococcales</taxon>
        <taxon>Thermotaleaceae</taxon>
        <taxon>Marinisporobacter</taxon>
    </lineage>
</organism>
<evidence type="ECO:0000256" key="1">
    <source>
        <dbReference type="ARBA" id="ARBA00001974"/>
    </source>
</evidence>
<dbReference type="Pfam" id="PF02219">
    <property type="entry name" value="MTHFR"/>
    <property type="match status" value="1"/>
</dbReference>